<dbReference type="PANTHER" id="PTHR44757:SF2">
    <property type="entry name" value="BIOFILM ARCHITECTURE MAINTENANCE PROTEIN MBAA"/>
    <property type="match status" value="1"/>
</dbReference>
<evidence type="ECO:0000313" key="5">
    <source>
        <dbReference type="Proteomes" id="UP000587396"/>
    </source>
</evidence>
<evidence type="ECO:0000313" key="4">
    <source>
        <dbReference type="EMBL" id="MBC2888478.1"/>
    </source>
</evidence>
<dbReference type="Gene3D" id="3.30.450.20">
    <property type="entry name" value="PAS domain"/>
    <property type="match status" value="3"/>
</dbReference>
<feature type="domain" description="GGDEF" evidence="3">
    <location>
        <begin position="282"/>
        <end position="410"/>
    </location>
</feature>
<sequence length="1416" mass="159290">MSSDVSNNPSMHRHTYVIDRDYRVVYMDKAAHRVFPAGQIGALCYESFRGANEPCKDCPWHGHEHDAATQTVIFSARRDLWYEITCLETDWFDRGPCVLFSGRPITDQSRSLFASLSEPSSYDELFEINMTNDSYKVLYTDPDKYVMPALEGKLSTMFEDVLNNMINPEDRDRFLEFWDFATLTARLEQAGGALRGEFRKRLCAGGWGWAAQTVVPVKRGENGESVVMCFISDIDAEVKSRKERAETAQIQRLRERDQLTGLYNASTLYEKAAELLAAHPDQNYEAVYLDIEHFKLFNEWHGREAGDSMLRAIADRLSAIAQRFDGVAGYLGGDDFTLVLPCGIVTSENIEEQFKLPPFDSEDTIGFRPAIGISSIDRANGSVSTACDHAMLAMASVKGSFAHRAAWYENAMSEELESETKTLLEVQQALRSHEFVLYWQPQCNTRTGRIVGLEALVRWQHPERGLVMPGDFIPVLERNGFIASLDLYVWDEACRHLRSWIDRGKRPIPVSVNISRADLYAIDVVDTLESLVQNYGLDHHLLELEITESAYAEDEKMAEAVGELKKLGFTILMDDFGSGYSSLNMLKDITVDILKIDMGFLTRESDAQRSESILEAVVSMARLMDLRIIAEGAETKEQVDFLQDIGCDYAQGYYFHRPMDTSKLEALISNDDAVDYRGVLSPLMELIDMSALLNEDETSRTIVDNLIGGMAVYAAYPDHFELLQVNNAYYRVTGCNSVDLRERQSHISKQVHPDDLPIVMDLFAQAEQHPVSGAEGTFRRYRLNGDLMWLRMKAFFLRREQSRNIFFASLADVTEQKEQEEELRSSQSALSNVLGLPFAEKSLDDMTTENRQAAAQVFMQNVPGGLIGGYCEDGFPLLFANEEVARMAGYDTSEEFVEAIDGMVANSIHPDDMPQVVKDIGPEYYEGLEYTTQYRMPRKDGTWFWVADHGRIVRTKNNRLAIASVCIDIDNTVSMQKQLAVEDEILYRIIRRANLNAWIYDIEHDSITFQNLSSNGIASLLAQADAPSAASKDAAGAEALPDDVGRILKRMAREVQWGRNVVRDIEVQTDDDELMKLRVTCEAVLDPSGKPARVIGYMEESRLDQPASHPSATSSRLLEMLKGKAVEHWYVNLSTKSFLSEADRKAWRKATGIVLEDWSGITPEDRIGEIVRSQKDASAVASFLSFGVMLAQFEKGNRFGSLEYRQSSEQGERWMELSYRLIRLEDGGSVFAHISVSDIDERKRRELELEDKAAHDALTGLMNRQTASALLPSALEETLRKGTSGALIIVDLDDFKQVNDEYGHLAGDVVLSGIGRHLKGAFRKNDLVCRWGGDEFIVYCDDISRSSLSRRVGTLCDTPWRTQVQCGTSIELSASAGIALVPGHGSRFTEVYERADEALYCAKSDGKAHFRFYEGS</sequence>
<dbReference type="SUPFAM" id="SSF55073">
    <property type="entry name" value="Nucleotide cyclase"/>
    <property type="match status" value="2"/>
</dbReference>
<dbReference type="PANTHER" id="PTHR44757">
    <property type="entry name" value="DIGUANYLATE CYCLASE DGCP"/>
    <property type="match status" value="1"/>
</dbReference>
<dbReference type="InterPro" id="IPR013655">
    <property type="entry name" value="PAS_fold_3"/>
</dbReference>
<dbReference type="InterPro" id="IPR001610">
    <property type="entry name" value="PAC"/>
</dbReference>
<dbReference type="InterPro" id="IPR035919">
    <property type="entry name" value="EAL_sf"/>
</dbReference>
<dbReference type="RefSeq" id="WP_185904458.1">
    <property type="nucleotide sequence ID" value="NZ_JACMSE010000002.1"/>
</dbReference>
<dbReference type="InterPro" id="IPR000160">
    <property type="entry name" value="GGDEF_dom"/>
</dbReference>
<dbReference type="Proteomes" id="UP000587396">
    <property type="component" value="Unassembled WGS sequence"/>
</dbReference>
<dbReference type="SMART" id="SM00086">
    <property type="entry name" value="PAC"/>
    <property type="match status" value="4"/>
</dbReference>
<reference evidence="4 5" key="1">
    <citation type="submission" date="2020-08" db="EMBL/GenBank/DDBJ databases">
        <authorList>
            <person name="Liu C."/>
            <person name="Sun Q."/>
        </authorList>
    </citation>
    <scope>NUCLEOTIDE SEQUENCE [LARGE SCALE GENOMIC DNA]</scope>
    <source>
        <strain evidence="4 5">N22</strain>
    </source>
</reference>
<feature type="domain" description="GGDEF" evidence="3">
    <location>
        <begin position="1283"/>
        <end position="1415"/>
    </location>
</feature>
<comment type="caution">
    <text evidence="4">The sequence shown here is derived from an EMBL/GenBank/DDBJ whole genome shotgun (WGS) entry which is preliminary data.</text>
</comment>
<dbReference type="Gene3D" id="3.20.20.450">
    <property type="entry name" value="EAL domain"/>
    <property type="match status" value="1"/>
</dbReference>
<dbReference type="PROSITE" id="PS50887">
    <property type="entry name" value="GGDEF"/>
    <property type="match status" value="2"/>
</dbReference>
<dbReference type="PROSITE" id="PS50113">
    <property type="entry name" value="PAC"/>
    <property type="match status" value="1"/>
</dbReference>
<feature type="domain" description="EAL" evidence="2">
    <location>
        <begin position="419"/>
        <end position="672"/>
    </location>
</feature>
<protein>
    <submittedName>
        <fullName evidence="4">EAL domain-containing protein</fullName>
    </submittedName>
</protein>
<dbReference type="InterPro" id="IPR000014">
    <property type="entry name" value="PAS"/>
</dbReference>
<dbReference type="InterPro" id="IPR000700">
    <property type="entry name" value="PAS-assoc_C"/>
</dbReference>
<name>A0A842JEV6_9ACTN</name>
<dbReference type="NCBIfam" id="TIGR00254">
    <property type="entry name" value="GGDEF"/>
    <property type="match status" value="2"/>
</dbReference>
<dbReference type="CDD" id="cd01948">
    <property type="entry name" value="EAL"/>
    <property type="match status" value="1"/>
</dbReference>
<dbReference type="InterPro" id="IPR001633">
    <property type="entry name" value="EAL_dom"/>
</dbReference>
<dbReference type="PROSITE" id="PS50883">
    <property type="entry name" value="EAL"/>
    <property type="match status" value="1"/>
</dbReference>
<dbReference type="SUPFAM" id="SSF55785">
    <property type="entry name" value="PYP-like sensor domain (PAS domain)"/>
    <property type="match status" value="2"/>
</dbReference>
<dbReference type="Gene3D" id="3.30.70.270">
    <property type="match status" value="2"/>
</dbReference>
<evidence type="ECO:0000259" key="1">
    <source>
        <dbReference type="PROSITE" id="PS50113"/>
    </source>
</evidence>
<organism evidence="4 5">
    <name type="scientific">Gordonibacter massiliensis</name>
    <name type="common">ex Traore et al. 2017</name>
    <dbReference type="NCBI Taxonomy" id="1841863"/>
    <lineage>
        <taxon>Bacteria</taxon>
        <taxon>Bacillati</taxon>
        <taxon>Actinomycetota</taxon>
        <taxon>Coriobacteriia</taxon>
        <taxon>Eggerthellales</taxon>
        <taxon>Eggerthellaceae</taxon>
        <taxon>Gordonibacter</taxon>
    </lineage>
</organism>
<dbReference type="Pfam" id="PF08447">
    <property type="entry name" value="PAS_3"/>
    <property type="match status" value="2"/>
</dbReference>
<dbReference type="CDD" id="cd00130">
    <property type="entry name" value="PAS"/>
    <property type="match status" value="1"/>
</dbReference>
<evidence type="ECO:0000259" key="3">
    <source>
        <dbReference type="PROSITE" id="PS50887"/>
    </source>
</evidence>
<dbReference type="SMART" id="SM00267">
    <property type="entry name" value="GGDEF"/>
    <property type="match status" value="2"/>
</dbReference>
<dbReference type="CDD" id="cd01949">
    <property type="entry name" value="GGDEF"/>
    <property type="match status" value="2"/>
</dbReference>
<evidence type="ECO:0000259" key="2">
    <source>
        <dbReference type="PROSITE" id="PS50883"/>
    </source>
</evidence>
<gene>
    <name evidence="4" type="ORF">H7313_03820</name>
</gene>
<proteinExistence type="predicted"/>
<dbReference type="InterPro" id="IPR043128">
    <property type="entry name" value="Rev_trsase/Diguanyl_cyclase"/>
</dbReference>
<dbReference type="EMBL" id="JACMSE010000002">
    <property type="protein sequence ID" value="MBC2888478.1"/>
    <property type="molecule type" value="Genomic_DNA"/>
</dbReference>
<dbReference type="Pfam" id="PF00563">
    <property type="entry name" value="EAL"/>
    <property type="match status" value="1"/>
</dbReference>
<dbReference type="SUPFAM" id="SSF141868">
    <property type="entry name" value="EAL domain-like"/>
    <property type="match status" value="1"/>
</dbReference>
<accession>A0A842JEV6</accession>
<dbReference type="InterPro" id="IPR052155">
    <property type="entry name" value="Biofilm_reg_signaling"/>
</dbReference>
<dbReference type="Pfam" id="PF00990">
    <property type="entry name" value="GGDEF"/>
    <property type="match status" value="2"/>
</dbReference>
<dbReference type="InterPro" id="IPR035965">
    <property type="entry name" value="PAS-like_dom_sf"/>
</dbReference>
<dbReference type="InterPro" id="IPR029787">
    <property type="entry name" value="Nucleotide_cyclase"/>
</dbReference>
<dbReference type="SMART" id="SM00052">
    <property type="entry name" value="EAL"/>
    <property type="match status" value="1"/>
</dbReference>
<dbReference type="NCBIfam" id="TIGR00229">
    <property type="entry name" value="sensory_box"/>
    <property type="match status" value="2"/>
</dbReference>
<feature type="domain" description="PAC" evidence="1">
    <location>
        <begin position="774"/>
        <end position="825"/>
    </location>
</feature>
<keyword evidence="5" id="KW-1185">Reference proteome</keyword>